<keyword evidence="2" id="KW-1003">Cell membrane</keyword>
<dbReference type="SMART" id="SM00267">
    <property type="entry name" value="GGDEF"/>
    <property type="match status" value="1"/>
</dbReference>
<dbReference type="AlphaFoldDB" id="A0A3G3K1Q7"/>
<accession>A0A3G3K1Q7</accession>
<dbReference type="GO" id="GO:1902201">
    <property type="term" value="P:negative regulation of bacterial-type flagellum-dependent cell motility"/>
    <property type="evidence" value="ECO:0007669"/>
    <property type="project" value="TreeGrafter"/>
</dbReference>
<evidence type="ECO:0000256" key="3">
    <source>
        <dbReference type="ARBA" id="ARBA00022692"/>
    </source>
</evidence>
<dbReference type="PROSITE" id="PS50113">
    <property type="entry name" value="PAC"/>
    <property type="match status" value="2"/>
</dbReference>
<feature type="transmembrane region" description="Helical" evidence="7">
    <location>
        <begin position="67"/>
        <end position="91"/>
    </location>
</feature>
<dbReference type="PANTHER" id="PTHR45138">
    <property type="entry name" value="REGULATORY COMPONENTS OF SENSORY TRANSDUCTION SYSTEM"/>
    <property type="match status" value="1"/>
</dbReference>
<comment type="subcellular location">
    <subcellularLocation>
        <location evidence="1">Cell membrane</location>
        <topology evidence="1">Multi-pass membrane protein</topology>
    </subcellularLocation>
</comment>
<dbReference type="InterPro" id="IPR043128">
    <property type="entry name" value="Rev_trsase/Diguanyl_cyclase"/>
</dbReference>
<feature type="domain" description="PAC" evidence="8">
    <location>
        <begin position="395"/>
        <end position="445"/>
    </location>
</feature>
<feature type="transmembrane region" description="Helical" evidence="7">
    <location>
        <begin position="103"/>
        <end position="124"/>
    </location>
</feature>
<dbReference type="GO" id="GO:0052621">
    <property type="term" value="F:diguanylate cyclase activity"/>
    <property type="evidence" value="ECO:0007669"/>
    <property type="project" value="TreeGrafter"/>
</dbReference>
<dbReference type="CDD" id="cd01949">
    <property type="entry name" value="GGDEF"/>
    <property type="match status" value="1"/>
</dbReference>
<feature type="transmembrane region" description="Helical" evidence="7">
    <location>
        <begin position="130"/>
        <end position="149"/>
    </location>
</feature>
<dbReference type="SUPFAM" id="SSF55785">
    <property type="entry name" value="PYP-like sensor domain (PAS domain)"/>
    <property type="match status" value="2"/>
</dbReference>
<feature type="domain" description="GGDEF" evidence="9">
    <location>
        <begin position="484"/>
        <end position="621"/>
    </location>
</feature>
<evidence type="ECO:0000313" key="11">
    <source>
        <dbReference type="Proteomes" id="UP000269097"/>
    </source>
</evidence>
<feature type="domain" description="PAC" evidence="8">
    <location>
        <begin position="266"/>
        <end position="320"/>
    </location>
</feature>
<dbReference type="Pfam" id="PF13426">
    <property type="entry name" value="PAS_9"/>
    <property type="match status" value="1"/>
</dbReference>
<feature type="transmembrane region" description="Helical" evidence="7">
    <location>
        <begin position="36"/>
        <end position="55"/>
    </location>
</feature>
<evidence type="ECO:0000256" key="2">
    <source>
        <dbReference type="ARBA" id="ARBA00022475"/>
    </source>
</evidence>
<evidence type="ECO:0000256" key="1">
    <source>
        <dbReference type="ARBA" id="ARBA00004651"/>
    </source>
</evidence>
<dbReference type="PROSITE" id="PS50887">
    <property type="entry name" value="GGDEF"/>
    <property type="match status" value="1"/>
</dbReference>
<proteinExistence type="predicted"/>
<evidence type="ECO:0000259" key="9">
    <source>
        <dbReference type="PROSITE" id="PS50887"/>
    </source>
</evidence>
<evidence type="ECO:0000256" key="4">
    <source>
        <dbReference type="ARBA" id="ARBA00022989"/>
    </source>
</evidence>
<gene>
    <name evidence="10" type="ORF">EAV92_16230</name>
</gene>
<dbReference type="InterPro" id="IPR013656">
    <property type="entry name" value="PAS_4"/>
</dbReference>
<dbReference type="InterPro" id="IPR000160">
    <property type="entry name" value="GGDEF_dom"/>
</dbReference>
<dbReference type="FunFam" id="3.30.70.270:FF:000001">
    <property type="entry name" value="Diguanylate cyclase domain protein"/>
    <property type="match status" value="1"/>
</dbReference>
<evidence type="ECO:0000256" key="7">
    <source>
        <dbReference type="SAM" id="Phobius"/>
    </source>
</evidence>
<dbReference type="GO" id="GO:0071555">
    <property type="term" value="P:cell wall organization"/>
    <property type="evidence" value="ECO:0007669"/>
    <property type="project" value="InterPro"/>
</dbReference>
<dbReference type="GO" id="GO:0005886">
    <property type="term" value="C:plasma membrane"/>
    <property type="evidence" value="ECO:0007669"/>
    <property type="project" value="UniProtKB-SubCell"/>
</dbReference>
<feature type="coiled-coil region" evidence="6">
    <location>
        <begin position="181"/>
        <end position="208"/>
    </location>
</feature>
<dbReference type="SUPFAM" id="SSF55073">
    <property type="entry name" value="Nucleotide cyclase"/>
    <property type="match status" value="1"/>
</dbReference>
<dbReference type="NCBIfam" id="TIGR00229">
    <property type="entry name" value="sensory_box"/>
    <property type="match status" value="1"/>
</dbReference>
<dbReference type="InterPro" id="IPR011620">
    <property type="entry name" value="Sig_transdc_His_kinase_LytS_TM"/>
</dbReference>
<dbReference type="GO" id="GO:0043709">
    <property type="term" value="P:cell adhesion involved in single-species biofilm formation"/>
    <property type="evidence" value="ECO:0007669"/>
    <property type="project" value="TreeGrafter"/>
</dbReference>
<keyword evidence="3 7" id="KW-0812">Transmembrane</keyword>
<feature type="transmembrane region" description="Helical" evidence="7">
    <location>
        <begin position="6"/>
        <end position="24"/>
    </location>
</feature>
<evidence type="ECO:0000256" key="6">
    <source>
        <dbReference type="SAM" id="Coils"/>
    </source>
</evidence>
<keyword evidence="4 7" id="KW-1133">Transmembrane helix</keyword>
<dbReference type="NCBIfam" id="TIGR00254">
    <property type="entry name" value="GGDEF"/>
    <property type="match status" value="1"/>
</dbReference>
<evidence type="ECO:0000256" key="5">
    <source>
        <dbReference type="ARBA" id="ARBA00023136"/>
    </source>
</evidence>
<dbReference type="GO" id="GO:0000155">
    <property type="term" value="F:phosphorelay sensor kinase activity"/>
    <property type="evidence" value="ECO:0007669"/>
    <property type="project" value="InterPro"/>
</dbReference>
<dbReference type="EMBL" id="CP033433">
    <property type="protein sequence ID" value="AYQ73987.1"/>
    <property type="molecule type" value="Genomic_DNA"/>
</dbReference>
<dbReference type="Pfam" id="PF07694">
    <property type="entry name" value="5TM-5TMR_LYT"/>
    <property type="match status" value="1"/>
</dbReference>
<dbReference type="InterPro" id="IPR035965">
    <property type="entry name" value="PAS-like_dom_sf"/>
</dbReference>
<organism evidence="10 11">
    <name type="scientific">Cohnella candidum</name>
    <dbReference type="NCBI Taxonomy" id="2674991"/>
    <lineage>
        <taxon>Bacteria</taxon>
        <taxon>Bacillati</taxon>
        <taxon>Bacillota</taxon>
        <taxon>Bacilli</taxon>
        <taxon>Bacillales</taxon>
        <taxon>Paenibacillaceae</taxon>
        <taxon>Cohnella</taxon>
    </lineage>
</organism>
<keyword evidence="11" id="KW-1185">Reference proteome</keyword>
<evidence type="ECO:0000313" key="10">
    <source>
        <dbReference type="EMBL" id="AYQ73987.1"/>
    </source>
</evidence>
<dbReference type="InterPro" id="IPR029787">
    <property type="entry name" value="Nucleotide_cyclase"/>
</dbReference>
<name>A0A3G3K1Q7_9BACL</name>
<protein>
    <submittedName>
        <fullName evidence="10">Diguanylate cyclase</fullName>
    </submittedName>
</protein>
<dbReference type="Gene3D" id="3.30.70.270">
    <property type="match status" value="1"/>
</dbReference>
<dbReference type="Pfam" id="PF00990">
    <property type="entry name" value="GGDEF"/>
    <property type="match status" value="1"/>
</dbReference>
<evidence type="ECO:0000259" key="8">
    <source>
        <dbReference type="PROSITE" id="PS50113"/>
    </source>
</evidence>
<dbReference type="Pfam" id="PF08448">
    <property type="entry name" value="PAS_4"/>
    <property type="match status" value="1"/>
</dbReference>
<keyword evidence="6" id="KW-0175">Coiled coil</keyword>
<dbReference type="Gene3D" id="3.30.450.20">
    <property type="entry name" value="PAS domain"/>
    <property type="match status" value="2"/>
</dbReference>
<dbReference type="InterPro" id="IPR000014">
    <property type="entry name" value="PAS"/>
</dbReference>
<dbReference type="InterPro" id="IPR050469">
    <property type="entry name" value="Diguanylate_Cyclase"/>
</dbReference>
<feature type="transmembrane region" description="Helical" evidence="7">
    <location>
        <begin position="156"/>
        <end position="179"/>
    </location>
</feature>
<dbReference type="PANTHER" id="PTHR45138:SF9">
    <property type="entry name" value="DIGUANYLATE CYCLASE DGCM-RELATED"/>
    <property type="match status" value="1"/>
</dbReference>
<dbReference type="InterPro" id="IPR000700">
    <property type="entry name" value="PAS-assoc_C"/>
</dbReference>
<sequence length="621" mass="68949">MFQQLFNNFSVLTISALLGSWYMRKFADDLRRWNRGIIGLCAGSIGILLMTFTVQVGEHVIVDARQIAVMMGAFFGGLPAALISVFMIAAFRILKFGVNEPAIVASMSAFVMAVLSAWVGKYVVRFHWKWMAMTAVSLIPVAISFSILVPHRAEMLIFVYTSFIIACSLYCIFVLGMQYRAIEAQRSKERAELEVSAVKQELAETIRLQQGLTFKMKKVNDKFIYTMADGQLLYQLGLSPERCVGKTVEEVMPASMVSYINGIYERVWAGETVEYESGFNGFTYLNWINPVRNSEGKVIEAIASGADITARKKAEKKLSDSELRHRRLVALSPNAILVAIDGKIAMGNQQAAYLIGIENEADLADRSLFSLVPEEYRTSFVQAVQEVKSENDPIIHVESKFMKFDGTVMDVEVSIAAVPYNDKLGVMLSIRNVTERKLAELRLQEANQMLSRMATKDGLTGISNRRHFDEMLDTEWKRAIRESSAITIVMCDIDHFKAYNDTYGHLGGDECLKKVASAIDAAATRPGDMAARYGGEEFILLLPDTDLNGGQEVASRLREAVLSLRLPHEKSQAGEIVTISAGVASLVPQADFEPKMLIDLADKALYQAKLNGRNRVAATVS</sequence>
<keyword evidence="5 7" id="KW-0472">Membrane</keyword>
<dbReference type="KEGG" id="coh:EAV92_16230"/>
<reference evidence="10 11" key="1">
    <citation type="submission" date="2018-10" db="EMBL/GenBank/DDBJ databases">
        <title>Genome Sequence of Cohnella sp.</title>
        <authorList>
            <person name="Srinivasan S."/>
            <person name="Kim M.K."/>
        </authorList>
    </citation>
    <scope>NUCLEOTIDE SEQUENCE [LARGE SCALE GENOMIC DNA]</scope>
    <source>
        <strain evidence="10 11">18JY8-7</strain>
    </source>
</reference>
<dbReference type="Proteomes" id="UP000269097">
    <property type="component" value="Chromosome"/>
</dbReference>